<proteinExistence type="predicted"/>
<keyword evidence="1" id="KW-0812">Transmembrane</keyword>
<organism evidence="2 3">
    <name type="scientific">Neisseria mucosa</name>
    <dbReference type="NCBI Taxonomy" id="488"/>
    <lineage>
        <taxon>Bacteria</taxon>
        <taxon>Pseudomonadati</taxon>
        <taxon>Pseudomonadota</taxon>
        <taxon>Betaproteobacteria</taxon>
        <taxon>Neisseriales</taxon>
        <taxon>Neisseriaceae</taxon>
        <taxon>Neisseria</taxon>
    </lineage>
</organism>
<dbReference type="RefSeq" id="WP_285045899.1">
    <property type="nucleotide sequence ID" value="NZ_JASOLC010000020.1"/>
</dbReference>
<keyword evidence="1" id="KW-1133">Transmembrane helix</keyword>
<dbReference type="AlphaFoldDB" id="A0AAW6Z6Q9"/>
<feature type="transmembrane region" description="Helical" evidence="1">
    <location>
        <begin position="7"/>
        <end position="24"/>
    </location>
</feature>
<dbReference type="Proteomes" id="UP001240589">
    <property type="component" value="Unassembled WGS sequence"/>
</dbReference>
<evidence type="ECO:0000313" key="3">
    <source>
        <dbReference type="Proteomes" id="UP001240589"/>
    </source>
</evidence>
<name>A0AAW6Z6Q9_NEIMU</name>
<comment type="caution">
    <text evidence="2">The sequence shown here is derived from an EMBL/GenBank/DDBJ whole genome shotgun (WGS) entry which is preliminary data.</text>
</comment>
<accession>A0AAW6Z6Q9</accession>
<reference evidence="2" key="1">
    <citation type="submission" date="2023-05" db="EMBL/GenBank/DDBJ databases">
        <title>Genomic Catalog of Human Bladder Bacteria.</title>
        <authorList>
            <person name="Du J."/>
        </authorList>
    </citation>
    <scope>NUCLEOTIDE SEQUENCE</scope>
    <source>
        <strain evidence="2">UMB7974B</strain>
    </source>
</reference>
<protein>
    <submittedName>
        <fullName evidence="2">Uncharacterized protein</fullName>
    </submittedName>
</protein>
<dbReference type="EMBL" id="JASPBL010000020">
    <property type="protein sequence ID" value="MDK8361621.1"/>
    <property type="molecule type" value="Genomic_DNA"/>
</dbReference>
<keyword evidence="1" id="KW-0472">Membrane</keyword>
<evidence type="ECO:0000313" key="2">
    <source>
        <dbReference type="EMBL" id="MDK8361621.1"/>
    </source>
</evidence>
<sequence length="308" mass="36048">MIKNNKIILAILTSVILFSIYFFSNYRIFFSPFEILSNKAIEQNLQGICVDEGRKLNKEELLARGMTSYFRYLSQGRYYDEMNSEWREYCPVDGACWLTSVGKASIAEYIFDSRKRKFLNQEEGKKILFSNSGLLFSSKNNPKINNDSFYSVIENSSVHFFPYKCCSINDRKDLTEDDFPFLGVPNYLEERGLGSYFLNVSSLHIGKNNNLTYINKKYILSNCGDYLPEKYSVASPYSGTYEMKAHNELYIPYKNFEVYKKYIFDLNICSKWVNNNTPLYKVDISNPEEKVIWDGQYLFSCNVKRNQK</sequence>
<gene>
    <name evidence="2" type="ORF">QP792_05310</name>
</gene>
<evidence type="ECO:0000256" key="1">
    <source>
        <dbReference type="SAM" id="Phobius"/>
    </source>
</evidence>